<sequence>MTGDRPNLEGPRLTVDPIACDGHGLCADLLPEAVTLDEWGYPLIDPGPLPAELLAHAKRAVAACPTLALRLGPAGAG</sequence>
<dbReference type="SUPFAM" id="SSF54862">
    <property type="entry name" value="4Fe-4S ferredoxins"/>
    <property type="match status" value="1"/>
</dbReference>
<evidence type="ECO:0000313" key="2">
    <source>
        <dbReference type="Proteomes" id="UP001597145"/>
    </source>
</evidence>
<dbReference type="RefSeq" id="WP_343976607.1">
    <property type="nucleotide sequence ID" value="NZ_BAAAJG010000008.1"/>
</dbReference>
<dbReference type="EMBL" id="JBHUCP010000007">
    <property type="protein sequence ID" value="MFD1530052.1"/>
    <property type="molecule type" value="Genomic_DNA"/>
</dbReference>
<dbReference type="Gene3D" id="3.30.70.20">
    <property type="match status" value="1"/>
</dbReference>
<accession>A0ABW4FIY2</accession>
<gene>
    <name evidence="1" type="ORF">ACFSCY_11415</name>
</gene>
<dbReference type="Proteomes" id="UP001597145">
    <property type="component" value="Unassembled WGS sequence"/>
</dbReference>
<dbReference type="Pfam" id="PF13459">
    <property type="entry name" value="Fer4_15"/>
    <property type="match status" value="1"/>
</dbReference>
<comment type="caution">
    <text evidence="1">The sequence shown here is derived from an EMBL/GenBank/DDBJ whole genome shotgun (WGS) entry which is preliminary data.</text>
</comment>
<organism evidence="1 2">
    <name type="scientific">Pseudonocardia aurantiaca</name>
    <dbReference type="NCBI Taxonomy" id="75290"/>
    <lineage>
        <taxon>Bacteria</taxon>
        <taxon>Bacillati</taxon>
        <taxon>Actinomycetota</taxon>
        <taxon>Actinomycetes</taxon>
        <taxon>Pseudonocardiales</taxon>
        <taxon>Pseudonocardiaceae</taxon>
        <taxon>Pseudonocardia</taxon>
    </lineage>
</organism>
<evidence type="ECO:0000313" key="1">
    <source>
        <dbReference type="EMBL" id="MFD1530052.1"/>
    </source>
</evidence>
<proteinExistence type="predicted"/>
<name>A0ABW4FIY2_9PSEU</name>
<reference evidence="2" key="1">
    <citation type="journal article" date="2019" name="Int. J. Syst. Evol. Microbiol.">
        <title>The Global Catalogue of Microorganisms (GCM) 10K type strain sequencing project: providing services to taxonomists for standard genome sequencing and annotation.</title>
        <authorList>
            <consortium name="The Broad Institute Genomics Platform"/>
            <consortium name="The Broad Institute Genome Sequencing Center for Infectious Disease"/>
            <person name="Wu L."/>
            <person name="Ma J."/>
        </authorList>
    </citation>
    <scope>NUCLEOTIDE SEQUENCE [LARGE SCALE GENOMIC DNA]</scope>
    <source>
        <strain evidence="2">JCM 12165</strain>
    </source>
</reference>
<protein>
    <submittedName>
        <fullName evidence="1">Ferredoxin</fullName>
    </submittedName>
</protein>
<keyword evidence="2" id="KW-1185">Reference proteome</keyword>